<feature type="non-terminal residue" evidence="10">
    <location>
        <position position="1"/>
    </location>
</feature>
<dbReference type="PRINTS" id="PR00237">
    <property type="entry name" value="GPCRRHODOPSN"/>
</dbReference>
<gene>
    <name evidence="10" type="ORF">TRIADDRAFT_9679</name>
</gene>
<dbReference type="Proteomes" id="UP000009022">
    <property type="component" value="Unassembled WGS sequence"/>
</dbReference>
<dbReference type="GO" id="GO:0007602">
    <property type="term" value="P:phototransduction"/>
    <property type="evidence" value="ECO:0000318"/>
    <property type="project" value="GO_Central"/>
</dbReference>
<dbReference type="GO" id="GO:0008020">
    <property type="term" value="F:G protein-coupled photoreceptor activity"/>
    <property type="evidence" value="ECO:0000318"/>
    <property type="project" value="GO_Central"/>
</dbReference>
<dbReference type="GeneID" id="6760127"/>
<proteinExistence type="predicted"/>
<dbReference type="OrthoDB" id="5950126at2759"/>
<dbReference type="GO" id="GO:0071482">
    <property type="term" value="P:cellular response to light stimulus"/>
    <property type="evidence" value="ECO:0000318"/>
    <property type="project" value="GO_Central"/>
</dbReference>
<dbReference type="STRING" id="10228.B3SF94"/>
<dbReference type="AlphaFoldDB" id="B3SF94"/>
<feature type="transmembrane region" description="Helical" evidence="8">
    <location>
        <begin position="6"/>
        <end position="22"/>
    </location>
</feature>
<dbReference type="InterPro" id="IPR017452">
    <property type="entry name" value="GPCR_Rhodpsn_7TM"/>
</dbReference>
<organism evidence="10 11">
    <name type="scientific">Trichoplax adhaerens</name>
    <name type="common">Trichoplax reptans</name>
    <dbReference type="NCBI Taxonomy" id="10228"/>
    <lineage>
        <taxon>Eukaryota</taxon>
        <taxon>Metazoa</taxon>
        <taxon>Placozoa</taxon>
        <taxon>Uniplacotomia</taxon>
        <taxon>Trichoplacea</taxon>
        <taxon>Trichoplacidae</taxon>
        <taxon>Trichoplax</taxon>
    </lineage>
</organism>
<dbReference type="InterPro" id="IPR050125">
    <property type="entry name" value="GPCR_opsins"/>
</dbReference>
<keyword evidence="3 8" id="KW-1133">Transmembrane helix</keyword>
<dbReference type="InParanoid" id="B3SF94"/>
<evidence type="ECO:0000256" key="7">
    <source>
        <dbReference type="ARBA" id="ARBA00023224"/>
    </source>
</evidence>
<dbReference type="eggNOG" id="KOG3656">
    <property type="taxonomic scope" value="Eukaryota"/>
</dbReference>
<dbReference type="RefSeq" id="XP_002118913.1">
    <property type="nucleotide sequence ID" value="XM_002118877.1"/>
</dbReference>
<feature type="transmembrane region" description="Helical" evidence="8">
    <location>
        <begin position="64"/>
        <end position="89"/>
    </location>
</feature>
<evidence type="ECO:0000256" key="2">
    <source>
        <dbReference type="ARBA" id="ARBA00022692"/>
    </source>
</evidence>
<dbReference type="Pfam" id="PF00001">
    <property type="entry name" value="7tm_1"/>
    <property type="match status" value="1"/>
</dbReference>
<keyword evidence="5 8" id="KW-0472">Membrane</keyword>
<evidence type="ECO:0000256" key="1">
    <source>
        <dbReference type="ARBA" id="ARBA00004141"/>
    </source>
</evidence>
<name>B3SF94_TRIAD</name>
<feature type="transmembrane region" description="Helical" evidence="8">
    <location>
        <begin position="34"/>
        <end position="52"/>
    </location>
</feature>
<keyword evidence="6" id="KW-0675">Receptor</keyword>
<evidence type="ECO:0000256" key="4">
    <source>
        <dbReference type="ARBA" id="ARBA00023040"/>
    </source>
</evidence>
<sequence length="137" mass="15416">FIYCVLIAATVIGNGIVLFIFYKRPSLRIPVNFFIINLAITDILTGLTRQPIIVIDLLSRGESFIHTICGLSGVTLCVCYVVTIFTLLATALCRYLVIVRSYGRKLSTKVVVIIMSFIWVYGTIDCLLPIFGWNRYV</sequence>
<protein>
    <recommendedName>
        <fullName evidence="9">G-protein coupled receptors family 1 profile domain-containing protein</fullName>
    </recommendedName>
</protein>
<dbReference type="KEGG" id="tad:TRIADDRAFT_9679"/>
<accession>B3SF94</accession>
<dbReference type="GO" id="GO:0005886">
    <property type="term" value="C:plasma membrane"/>
    <property type="evidence" value="ECO:0000318"/>
    <property type="project" value="GO_Central"/>
</dbReference>
<feature type="domain" description="G-protein coupled receptors family 1 profile" evidence="9">
    <location>
        <begin position="13"/>
        <end position="137"/>
    </location>
</feature>
<dbReference type="GO" id="GO:0007186">
    <property type="term" value="P:G protein-coupled receptor signaling pathway"/>
    <property type="evidence" value="ECO:0000318"/>
    <property type="project" value="GO_Central"/>
</dbReference>
<keyword evidence="7" id="KW-0807">Transducer</keyword>
<evidence type="ECO:0000313" key="10">
    <source>
        <dbReference type="EMBL" id="EDV18601.1"/>
    </source>
</evidence>
<dbReference type="SUPFAM" id="SSF81321">
    <property type="entry name" value="Family A G protein-coupled receptor-like"/>
    <property type="match status" value="1"/>
</dbReference>
<evidence type="ECO:0000256" key="6">
    <source>
        <dbReference type="ARBA" id="ARBA00023170"/>
    </source>
</evidence>
<evidence type="ECO:0000256" key="5">
    <source>
        <dbReference type="ARBA" id="ARBA00023136"/>
    </source>
</evidence>
<evidence type="ECO:0000256" key="8">
    <source>
        <dbReference type="SAM" id="Phobius"/>
    </source>
</evidence>
<dbReference type="PROSITE" id="PS50262">
    <property type="entry name" value="G_PROTEIN_RECEP_F1_2"/>
    <property type="match status" value="1"/>
</dbReference>
<keyword evidence="4" id="KW-0297">G-protein coupled receptor</keyword>
<comment type="subcellular location">
    <subcellularLocation>
        <location evidence="1">Membrane</location>
        <topology evidence="1">Multi-pass membrane protein</topology>
    </subcellularLocation>
</comment>
<keyword evidence="11" id="KW-1185">Reference proteome</keyword>
<dbReference type="HOGENOM" id="CLU_1870352_0_0_1"/>
<reference evidence="10 11" key="1">
    <citation type="journal article" date="2008" name="Nature">
        <title>The Trichoplax genome and the nature of placozoans.</title>
        <authorList>
            <person name="Srivastava M."/>
            <person name="Begovic E."/>
            <person name="Chapman J."/>
            <person name="Putnam N.H."/>
            <person name="Hellsten U."/>
            <person name="Kawashima T."/>
            <person name="Kuo A."/>
            <person name="Mitros T."/>
            <person name="Salamov A."/>
            <person name="Carpenter M.L."/>
            <person name="Signorovitch A.Y."/>
            <person name="Moreno M.A."/>
            <person name="Kamm K."/>
            <person name="Grimwood J."/>
            <person name="Schmutz J."/>
            <person name="Shapiro H."/>
            <person name="Grigoriev I.V."/>
            <person name="Buss L.W."/>
            <person name="Schierwater B."/>
            <person name="Dellaporta S.L."/>
            <person name="Rokhsar D.S."/>
        </authorList>
    </citation>
    <scope>NUCLEOTIDE SEQUENCE [LARGE SCALE GENOMIC DNA]</scope>
    <source>
        <strain evidence="10 11">Grell-BS-1999</strain>
    </source>
</reference>
<evidence type="ECO:0000313" key="11">
    <source>
        <dbReference type="Proteomes" id="UP000009022"/>
    </source>
</evidence>
<dbReference type="PANTHER" id="PTHR24240">
    <property type="entry name" value="OPSIN"/>
    <property type="match status" value="1"/>
</dbReference>
<dbReference type="Gene3D" id="1.20.1070.10">
    <property type="entry name" value="Rhodopsin 7-helix transmembrane proteins"/>
    <property type="match status" value="1"/>
</dbReference>
<feature type="non-terminal residue" evidence="10">
    <location>
        <position position="137"/>
    </location>
</feature>
<evidence type="ECO:0000259" key="9">
    <source>
        <dbReference type="PROSITE" id="PS50262"/>
    </source>
</evidence>
<evidence type="ECO:0000256" key="3">
    <source>
        <dbReference type="ARBA" id="ARBA00022989"/>
    </source>
</evidence>
<dbReference type="EMBL" id="DS986036">
    <property type="protein sequence ID" value="EDV18601.1"/>
    <property type="molecule type" value="Genomic_DNA"/>
</dbReference>
<feature type="transmembrane region" description="Helical" evidence="8">
    <location>
        <begin position="110"/>
        <end position="131"/>
    </location>
</feature>
<dbReference type="CTD" id="6760127"/>
<keyword evidence="2 8" id="KW-0812">Transmembrane</keyword>
<dbReference type="PhylomeDB" id="B3SF94"/>
<dbReference type="InterPro" id="IPR000276">
    <property type="entry name" value="GPCR_Rhodpsn"/>
</dbReference>